<evidence type="ECO:0008006" key="4">
    <source>
        <dbReference type="Google" id="ProtNLM"/>
    </source>
</evidence>
<dbReference type="Proteomes" id="UP001619887">
    <property type="component" value="Unassembled WGS sequence"/>
</dbReference>
<organism evidence="2 3">
    <name type="scientific">Pagothenia borchgrevinki</name>
    <name type="common">Bald rockcod</name>
    <name type="synonym">Trematomus borchgrevinki</name>
    <dbReference type="NCBI Taxonomy" id="8213"/>
    <lineage>
        <taxon>Eukaryota</taxon>
        <taxon>Metazoa</taxon>
        <taxon>Chordata</taxon>
        <taxon>Craniata</taxon>
        <taxon>Vertebrata</taxon>
        <taxon>Euteleostomi</taxon>
        <taxon>Actinopterygii</taxon>
        <taxon>Neopterygii</taxon>
        <taxon>Teleostei</taxon>
        <taxon>Neoteleostei</taxon>
        <taxon>Acanthomorphata</taxon>
        <taxon>Eupercaria</taxon>
        <taxon>Perciformes</taxon>
        <taxon>Notothenioidei</taxon>
        <taxon>Nototheniidae</taxon>
        <taxon>Pagothenia</taxon>
    </lineage>
</organism>
<dbReference type="EMBL" id="JBIYXZ010002088">
    <property type="protein sequence ID" value="KAL3043517.1"/>
    <property type="molecule type" value="Genomic_DNA"/>
</dbReference>
<comment type="caution">
    <text evidence="2">The sequence shown here is derived from an EMBL/GenBank/DDBJ whole genome shotgun (WGS) entry which is preliminary data.</text>
</comment>
<protein>
    <recommendedName>
        <fullName evidence="4">Interleukin-11</fullName>
    </recommendedName>
</protein>
<accession>A0ABD2FP60</accession>
<dbReference type="AlphaFoldDB" id="A0ABD2FP60"/>
<evidence type="ECO:0000313" key="3">
    <source>
        <dbReference type="Proteomes" id="UP001619887"/>
    </source>
</evidence>
<gene>
    <name evidence="2" type="ORF">OYC64_003391</name>
</gene>
<dbReference type="Pfam" id="PF07400">
    <property type="entry name" value="IL11"/>
    <property type="match status" value="1"/>
</dbReference>
<dbReference type="PRINTS" id="PR01944">
    <property type="entry name" value="INTLKN11FISH"/>
</dbReference>
<feature type="signal peptide" evidence="1">
    <location>
        <begin position="1"/>
        <end position="29"/>
    </location>
</feature>
<keyword evidence="1" id="KW-0732">Signal</keyword>
<dbReference type="SUPFAM" id="SSF47266">
    <property type="entry name" value="4-helical cytokines"/>
    <property type="match status" value="1"/>
</dbReference>
<sequence>MADDSVIDDCTPCLLHLLLLAELFVPSSSYPASRSPLCGMLRSMIHQVERLTKLSGKFHNLTGKELEHLEVAGNRLAGLPDMEHTAAHIDSLKVNESLSQLFMYTQSFRLHVDWLKTAKENVSLSSQPAKEANTHLLHLSTFLDASLHQIGEEVPPSESPSLPEVSTPFDVLQFSVEISKRLRMFCFWSKRVLLTIQRLSRCPRH</sequence>
<dbReference type="PANTHER" id="PTHR16922:SF0">
    <property type="entry name" value="INTERLEUKIN-11"/>
    <property type="match status" value="1"/>
</dbReference>
<evidence type="ECO:0000256" key="1">
    <source>
        <dbReference type="SAM" id="SignalP"/>
    </source>
</evidence>
<keyword evidence="3" id="KW-1185">Reference proteome</keyword>
<evidence type="ECO:0000313" key="2">
    <source>
        <dbReference type="EMBL" id="KAL3043517.1"/>
    </source>
</evidence>
<dbReference type="InterPro" id="IPR020438">
    <property type="entry name" value="IL-11"/>
</dbReference>
<dbReference type="InterPro" id="IPR009079">
    <property type="entry name" value="4_helix_cytokine-like_core"/>
</dbReference>
<dbReference type="InterPro" id="IPR020462">
    <property type="entry name" value="IL-11B_fish"/>
</dbReference>
<dbReference type="PRINTS" id="PR01946">
    <property type="entry name" value="IL11BFISH"/>
</dbReference>
<feature type="chain" id="PRO_5044746403" description="Interleukin-11" evidence="1">
    <location>
        <begin position="30"/>
        <end position="205"/>
    </location>
</feature>
<proteinExistence type="predicted"/>
<reference evidence="2 3" key="2">
    <citation type="journal article" date="2024" name="G3 (Bethesda)">
        <title>The genome of the cryopelagic Antarctic bald notothen, Trematomus borchgrevinki.</title>
        <authorList>
            <person name="Rayamajhi N."/>
            <person name="Rivera-Colon A.G."/>
            <person name="Minhas B.F."/>
            <person name="Cheng C.C."/>
            <person name="Catchen J.M."/>
        </authorList>
    </citation>
    <scope>NUCLEOTIDE SEQUENCE [LARGE SCALE GENOMIC DNA]</scope>
    <source>
        <strain evidence="2">AGRC-2024</strain>
    </source>
</reference>
<dbReference type="Gene3D" id="1.20.1250.10">
    <property type="match status" value="1"/>
</dbReference>
<dbReference type="PANTHER" id="PTHR16922">
    <property type="entry name" value="INTERLEUKIN 11"/>
    <property type="match status" value="1"/>
</dbReference>
<name>A0ABD2FP60_PAGBO</name>
<reference evidence="2 3" key="1">
    <citation type="journal article" date="2022" name="G3 (Bethesda)">
        <title>Evaluating Illumina-, Nanopore-, and PacBio-based genome assembly strategies with the bald notothen, Trematomus borchgrevinki.</title>
        <authorList>
            <person name="Rayamajhi N."/>
            <person name="Cheng C.C."/>
            <person name="Catchen J.M."/>
        </authorList>
    </citation>
    <scope>NUCLEOTIDE SEQUENCE [LARGE SCALE GENOMIC DNA]</scope>
    <source>
        <strain evidence="2">AGRC-2024</strain>
    </source>
</reference>
<dbReference type="InterPro" id="IPR022356">
    <property type="entry name" value="IL-11_fish"/>
</dbReference>